<protein>
    <submittedName>
        <fullName evidence="1">Uncharacterized protein</fullName>
    </submittedName>
</protein>
<name>J9GN51_9ZZZZ</name>
<dbReference type="AlphaFoldDB" id="J9GN51"/>
<evidence type="ECO:0000313" key="1">
    <source>
        <dbReference type="EMBL" id="EJX09497.1"/>
    </source>
</evidence>
<organism evidence="1">
    <name type="scientific">gut metagenome</name>
    <dbReference type="NCBI Taxonomy" id="749906"/>
    <lineage>
        <taxon>unclassified sequences</taxon>
        <taxon>metagenomes</taxon>
        <taxon>organismal metagenomes</taxon>
    </lineage>
</organism>
<proteinExistence type="predicted"/>
<accession>J9GN51</accession>
<gene>
    <name evidence="1" type="ORF">EVA_02389</name>
</gene>
<reference evidence="1" key="1">
    <citation type="journal article" date="2012" name="PLoS ONE">
        <title>Gene sets for utilization of primary and secondary nutrition supplies in the distal gut of endangered iberian lynx.</title>
        <authorList>
            <person name="Alcaide M."/>
            <person name="Messina E."/>
            <person name="Richter M."/>
            <person name="Bargiela R."/>
            <person name="Peplies J."/>
            <person name="Huws S.A."/>
            <person name="Newbold C.J."/>
            <person name="Golyshin P.N."/>
            <person name="Simon M.A."/>
            <person name="Lopez G."/>
            <person name="Yakimov M.M."/>
            <person name="Ferrer M."/>
        </authorList>
    </citation>
    <scope>NUCLEOTIDE SEQUENCE</scope>
</reference>
<comment type="caution">
    <text evidence="1">The sequence shown here is derived from an EMBL/GenBank/DDBJ whole genome shotgun (WGS) entry which is preliminary data.</text>
</comment>
<feature type="non-terminal residue" evidence="1">
    <location>
        <position position="1"/>
    </location>
</feature>
<dbReference type="EMBL" id="AMCI01000378">
    <property type="protein sequence ID" value="EJX09497.1"/>
    <property type="molecule type" value="Genomic_DNA"/>
</dbReference>
<sequence length="38" mass="4569">DYKPRMSMSAEEFDILSNHWIAYSSFDVPTLTWIYPEK</sequence>